<dbReference type="GO" id="GO:0004792">
    <property type="term" value="F:thiosulfate-cyanide sulfurtransferase activity"/>
    <property type="evidence" value="ECO:0007669"/>
    <property type="project" value="TreeGrafter"/>
</dbReference>
<dbReference type="PATRIC" id="fig|465721.4.peg.1176"/>
<evidence type="ECO:0000256" key="9">
    <source>
        <dbReference type="ARBA" id="ARBA00066884"/>
    </source>
</evidence>
<dbReference type="STRING" id="465721.ACG33_05525"/>
<reference evidence="15 16" key="1">
    <citation type="submission" date="2015-06" db="EMBL/GenBank/DDBJ databases">
        <title>A Comprehensive Approach to Explore the Metabolic and Phylogenetic Diversity of Bacterial Steroid Degradation in the Environment: Testosterone as an Example.</title>
        <authorList>
            <person name="Yang F.-C."/>
            <person name="Chen Y.-L."/>
            <person name="Yu C.-P."/>
            <person name="Tang S.-L."/>
            <person name="Wang P.-H."/>
            <person name="Ismail W."/>
            <person name="Wang C.-H."/>
            <person name="Yang C.-Y."/>
            <person name="Chiang Y.-R."/>
        </authorList>
    </citation>
    <scope>NUCLEOTIDE SEQUENCE [LARGE SCALE GENOMIC DNA]</scope>
    <source>
        <strain evidence="15 16">DSM 18526</strain>
    </source>
</reference>
<dbReference type="GO" id="GO:0008641">
    <property type="term" value="F:ubiquitin-like modifier activating enzyme activity"/>
    <property type="evidence" value="ECO:0007669"/>
    <property type="project" value="InterPro"/>
</dbReference>
<dbReference type="CDD" id="cd00757">
    <property type="entry name" value="ThiF_MoeB_HesA_family"/>
    <property type="match status" value="1"/>
</dbReference>
<protein>
    <recommendedName>
        <fullName evidence="10">Molybdopterin-synthase adenylyltransferase</fullName>
        <ecNumber evidence="9">2.7.7.80</ecNumber>
    </recommendedName>
    <alternativeName>
        <fullName evidence="13">MoaD protein adenylase</fullName>
    </alternativeName>
    <alternativeName>
        <fullName evidence="11">Molybdopterin-converting factor subunit 1 adenylase</fullName>
    </alternativeName>
    <alternativeName>
        <fullName evidence="12">Sulfur carrier protein MoaD adenylyltransferase</fullName>
    </alternativeName>
</protein>
<comment type="similarity">
    <text evidence="2">Belongs to the HesA/MoeB/ThiF family.</text>
</comment>
<name>A0A127FAD7_STEDE</name>
<feature type="domain" description="Rhodanese" evidence="14">
    <location>
        <begin position="283"/>
        <end position="370"/>
    </location>
</feature>
<evidence type="ECO:0000256" key="3">
    <source>
        <dbReference type="ARBA" id="ARBA00022679"/>
    </source>
</evidence>
<dbReference type="FunFam" id="3.40.50.720:FF:000033">
    <property type="entry name" value="Adenylyltransferase and sulfurtransferase MOCS3"/>
    <property type="match status" value="1"/>
</dbReference>
<dbReference type="AlphaFoldDB" id="A0A127FAD7"/>
<evidence type="ECO:0000256" key="1">
    <source>
        <dbReference type="ARBA" id="ARBA00005046"/>
    </source>
</evidence>
<dbReference type="CDD" id="cd00158">
    <property type="entry name" value="RHOD"/>
    <property type="match status" value="1"/>
</dbReference>
<evidence type="ECO:0000256" key="13">
    <source>
        <dbReference type="ARBA" id="ARBA00078531"/>
    </source>
</evidence>
<dbReference type="GO" id="GO:0008146">
    <property type="term" value="F:sulfotransferase activity"/>
    <property type="evidence" value="ECO:0007669"/>
    <property type="project" value="TreeGrafter"/>
</dbReference>
<keyword evidence="3" id="KW-0808">Transferase</keyword>
<evidence type="ECO:0000259" key="14">
    <source>
        <dbReference type="PROSITE" id="PS50206"/>
    </source>
</evidence>
<dbReference type="InterPro" id="IPR001763">
    <property type="entry name" value="Rhodanese-like_dom"/>
</dbReference>
<evidence type="ECO:0000313" key="15">
    <source>
        <dbReference type="EMBL" id="AMN46565.1"/>
    </source>
</evidence>
<evidence type="ECO:0000256" key="11">
    <source>
        <dbReference type="ARBA" id="ARBA00075110"/>
    </source>
</evidence>
<dbReference type="Gene3D" id="3.40.50.720">
    <property type="entry name" value="NAD(P)-binding Rossmann-like Domain"/>
    <property type="match status" value="1"/>
</dbReference>
<dbReference type="GO" id="GO:0061605">
    <property type="term" value="F:molybdopterin-synthase adenylyltransferase activity"/>
    <property type="evidence" value="ECO:0007669"/>
    <property type="project" value="UniProtKB-EC"/>
</dbReference>
<evidence type="ECO:0000256" key="7">
    <source>
        <dbReference type="ARBA" id="ARBA00055169"/>
    </source>
</evidence>
<dbReference type="SMART" id="SM00450">
    <property type="entry name" value="RHOD"/>
    <property type="match status" value="1"/>
</dbReference>
<dbReference type="Pfam" id="PF00899">
    <property type="entry name" value="ThiF"/>
    <property type="match status" value="1"/>
</dbReference>
<dbReference type="InterPro" id="IPR036873">
    <property type="entry name" value="Rhodanese-like_dom_sf"/>
</dbReference>
<dbReference type="SUPFAM" id="SSF69572">
    <property type="entry name" value="Activating enzymes of the ubiquitin-like proteins"/>
    <property type="match status" value="1"/>
</dbReference>
<dbReference type="Proteomes" id="UP000070250">
    <property type="component" value="Chromosome"/>
</dbReference>
<sequence>MLTAEELARYRRHLLLPEVGVAGQEALKAARVLLIGAGGLGSPSALYLAASGVGTLGLIDCDQVEASNLQRQVLYDHASVGRSKVQAAGERLRAMNPQLSVIHHDVEMRAANVCEIFRGYDLVLDGTDRFSARYLANDACVILRKPLVSAAIHRFEGLAMTYVPGQGPCYRCLFPDPPAEGLVPNCAEAGVLGVLPGVMGTIQATEAIKLILGLGEPLLGRLLTYDALRLRFEEFRFARRADCAVCGDHPSILVPQDLDGACDVELPAGVDRLSAAQLQALLGDSAAAIIDVREPHEFQIAHLAGALNIPLAELGRLGEFGAQRRCVFVCRSGVRSLRASALALELGIRDVAHLEGGLLAWARDIDASFDVALP</sequence>
<comment type="subunit">
    <text evidence="8">Homodimer. Forms a stable heterotetrameric complex of 2 MoeB and 2 MoaD during adenylation of MoaD.</text>
</comment>
<dbReference type="GO" id="GO:0005524">
    <property type="term" value="F:ATP binding"/>
    <property type="evidence" value="ECO:0007669"/>
    <property type="project" value="UniProtKB-KW"/>
</dbReference>
<dbReference type="OrthoDB" id="9804286at2"/>
<dbReference type="GO" id="GO:0005829">
    <property type="term" value="C:cytosol"/>
    <property type="evidence" value="ECO:0007669"/>
    <property type="project" value="TreeGrafter"/>
</dbReference>
<keyword evidence="16" id="KW-1185">Reference proteome</keyword>
<comment type="function">
    <text evidence="7">Catalyzes the adenylation by ATP of the carboxyl group of the C-terminal glycine of sulfur carrier protein MoaD.</text>
</comment>
<dbReference type="InterPro" id="IPR035985">
    <property type="entry name" value="Ubiquitin-activating_enz"/>
</dbReference>
<evidence type="ECO:0000313" key="16">
    <source>
        <dbReference type="Proteomes" id="UP000070250"/>
    </source>
</evidence>
<comment type="pathway">
    <text evidence="1">Cofactor biosynthesis; molybdopterin biosynthesis.</text>
</comment>
<gene>
    <name evidence="15" type="ORF">ACG33_05525</name>
</gene>
<dbReference type="EC" id="2.7.7.80" evidence="9"/>
<dbReference type="PANTHER" id="PTHR10953:SF102">
    <property type="entry name" value="ADENYLYLTRANSFERASE AND SULFURTRANSFERASE MOCS3"/>
    <property type="match status" value="1"/>
</dbReference>
<keyword evidence="5" id="KW-0067">ATP-binding</keyword>
<comment type="catalytic activity">
    <reaction evidence="6">
        <text>[molybdopterin-synthase sulfur-carrier protein]-C-terminal Gly-Gly + ATP + H(+) = [molybdopterin-synthase sulfur-carrier protein]-C-terminal Gly-Gly-AMP + diphosphate</text>
        <dbReference type="Rhea" id="RHEA:43616"/>
        <dbReference type="Rhea" id="RHEA-COMP:12159"/>
        <dbReference type="Rhea" id="RHEA-COMP:12202"/>
        <dbReference type="ChEBI" id="CHEBI:15378"/>
        <dbReference type="ChEBI" id="CHEBI:30616"/>
        <dbReference type="ChEBI" id="CHEBI:33019"/>
        <dbReference type="ChEBI" id="CHEBI:90618"/>
        <dbReference type="ChEBI" id="CHEBI:90778"/>
        <dbReference type="EC" id="2.7.7.80"/>
    </reaction>
</comment>
<evidence type="ECO:0000256" key="6">
    <source>
        <dbReference type="ARBA" id="ARBA00052218"/>
    </source>
</evidence>
<dbReference type="PANTHER" id="PTHR10953">
    <property type="entry name" value="UBIQUITIN-ACTIVATING ENZYME E1"/>
    <property type="match status" value="1"/>
</dbReference>
<dbReference type="Gene3D" id="3.40.250.10">
    <property type="entry name" value="Rhodanese-like domain"/>
    <property type="match status" value="1"/>
</dbReference>
<evidence type="ECO:0000256" key="12">
    <source>
        <dbReference type="ARBA" id="ARBA00075328"/>
    </source>
</evidence>
<dbReference type="InterPro" id="IPR045886">
    <property type="entry name" value="ThiF/MoeB/HesA"/>
</dbReference>
<evidence type="ECO:0000256" key="10">
    <source>
        <dbReference type="ARBA" id="ARBA00073635"/>
    </source>
</evidence>
<dbReference type="PROSITE" id="PS50206">
    <property type="entry name" value="RHODANESE_3"/>
    <property type="match status" value="1"/>
</dbReference>
<dbReference type="NCBIfam" id="NF004281">
    <property type="entry name" value="PRK05690.1"/>
    <property type="match status" value="1"/>
</dbReference>
<dbReference type="EMBL" id="CP011971">
    <property type="protein sequence ID" value="AMN46565.1"/>
    <property type="molecule type" value="Genomic_DNA"/>
</dbReference>
<evidence type="ECO:0000256" key="5">
    <source>
        <dbReference type="ARBA" id="ARBA00022840"/>
    </source>
</evidence>
<dbReference type="Pfam" id="PF00581">
    <property type="entry name" value="Rhodanese"/>
    <property type="match status" value="1"/>
</dbReference>
<dbReference type="InterPro" id="IPR000594">
    <property type="entry name" value="ThiF_NAD_FAD-bd"/>
</dbReference>
<keyword evidence="4" id="KW-0547">Nucleotide-binding</keyword>
<accession>A0A127FAD7</accession>
<evidence type="ECO:0000256" key="2">
    <source>
        <dbReference type="ARBA" id="ARBA00009919"/>
    </source>
</evidence>
<organism evidence="15 16">
    <name type="scientific">Steroidobacter denitrificans</name>
    <dbReference type="NCBI Taxonomy" id="465721"/>
    <lineage>
        <taxon>Bacteria</taxon>
        <taxon>Pseudomonadati</taxon>
        <taxon>Pseudomonadota</taxon>
        <taxon>Gammaproteobacteria</taxon>
        <taxon>Steroidobacterales</taxon>
        <taxon>Steroidobacteraceae</taxon>
        <taxon>Steroidobacter</taxon>
    </lineage>
</organism>
<evidence type="ECO:0000256" key="8">
    <source>
        <dbReference type="ARBA" id="ARBA00063809"/>
    </source>
</evidence>
<proteinExistence type="inferred from homology"/>
<evidence type="ECO:0000256" key="4">
    <source>
        <dbReference type="ARBA" id="ARBA00022741"/>
    </source>
</evidence>
<dbReference type="KEGG" id="sdf:ACG33_05525"/>